<dbReference type="InterPro" id="IPR028978">
    <property type="entry name" value="Chorismate_lyase_/UTRA_dom_sf"/>
</dbReference>
<dbReference type="AlphaFoldDB" id="A0A4R2L4R0"/>
<keyword evidence="3" id="KW-0804">Transcription</keyword>
<dbReference type="PANTHER" id="PTHR44846:SF1">
    <property type="entry name" value="MANNOSYL-D-GLYCERATE TRANSPORT_METABOLISM SYSTEM REPRESSOR MNGR-RELATED"/>
    <property type="match status" value="1"/>
</dbReference>
<dbReference type="PRINTS" id="PR00035">
    <property type="entry name" value="HTHGNTR"/>
</dbReference>
<dbReference type="Pfam" id="PF07702">
    <property type="entry name" value="UTRA"/>
    <property type="match status" value="1"/>
</dbReference>
<reference evidence="6 7" key="1">
    <citation type="submission" date="2019-03" db="EMBL/GenBank/DDBJ databases">
        <title>Genomic Encyclopedia of Type Strains, Phase IV (KMG-IV): sequencing the most valuable type-strain genomes for metagenomic binning, comparative biology and taxonomic classification.</title>
        <authorList>
            <person name="Goeker M."/>
        </authorList>
    </citation>
    <scope>NUCLEOTIDE SEQUENCE [LARGE SCALE GENOMIC DNA]</scope>
    <source>
        <strain evidence="6 7">DSM 4868</strain>
    </source>
</reference>
<dbReference type="SUPFAM" id="SSF46785">
    <property type="entry name" value="Winged helix' DNA-binding domain"/>
    <property type="match status" value="1"/>
</dbReference>
<dbReference type="SMART" id="SM00345">
    <property type="entry name" value="HTH_GNTR"/>
    <property type="match status" value="1"/>
</dbReference>
<evidence type="ECO:0000256" key="4">
    <source>
        <dbReference type="SAM" id="MobiDB-lite"/>
    </source>
</evidence>
<name>A0A4R2L4R0_9RHOB</name>
<proteinExistence type="predicted"/>
<evidence type="ECO:0000256" key="1">
    <source>
        <dbReference type="ARBA" id="ARBA00023015"/>
    </source>
</evidence>
<keyword evidence="2" id="KW-0238">DNA-binding</keyword>
<dbReference type="InterPro" id="IPR036388">
    <property type="entry name" value="WH-like_DNA-bd_sf"/>
</dbReference>
<evidence type="ECO:0000259" key="5">
    <source>
        <dbReference type="PROSITE" id="PS50949"/>
    </source>
</evidence>
<sequence>MSRQAGTGKTPLPDRIAGRPPPGAPLRTDRGAAVPLWMQVKQALTAMIRETGLSEHDRLPSEAELCRHFGVSRTVVREALAQLVNEGMIYRLQGKGAFVHGYREEQSFAASTVGFSGELEEKRRSVTRRVLRQELIAPTPRMQRFLQIGPDERVVAVDRVMSVEGVPRAIVRWAMLERVVPGLDSLPLHNRSLYDTISRQYGIRLVRAERWIEAVSLSRTDAGLLAVRQGKSALCVESVGSSDLHTAIEYYTALFLTDRSRLRIVVSGPS</sequence>
<dbReference type="InterPro" id="IPR000524">
    <property type="entry name" value="Tscrpt_reg_HTH_GntR"/>
</dbReference>
<dbReference type="OrthoDB" id="9800645at2"/>
<dbReference type="Gene3D" id="3.40.1410.10">
    <property type="entry name" value="Chorismate lyase-like"/>
    <property type="match status" value="1"/>
</dbReference>
<dbReference type="GO" id="GO:0003700">
    <property type="term" value="F:DNA-binding transcription factor activity"/>
    <property type="evidence" value="ECO:0007669"/>
    <property type="project" value="InterPro"/>
</dbReference>
<dbReference type="Pfam" id="PF00392">
    <property type="entry name" value="GntR"/>
    <property type="match status" value="1"/>
</dbReference>
<dbReference type="Gene3D" id="1.10.10.10">
    <property type="entry name" value="Winged helix-like DNA-binding domain superfamily/Winged helix DNA-binding domain"/>
    <property type="match status" value="1"/>
</dbReference>
<dbReference type="InterPro" id="IPR036390">
    <property type="entry name" value="WH_DNA-bd_sf"/>
</dbReference>
<protein>
    <submittedName>
        <fullName evidence="6">GntR family transcriptional regulator</fullName>
    </submittedName>
</protein>
<dbReference type="CDD" id="cd07377">
    <property type="entry name" value="WHTH_GntR"/>
    <property type="match status" value="1"/>
</dbReference>
<dbReference type="InterPro" id="IPR050679">
    <property type="entry name" value="Bact_HTH_transcr_reg"/>
</dbReference>
<feature type="region of interest" description="Disordered" evidence="4">
    <location>
        <begin position="1"/>
        <end position="30"/>
    </location>
</feature>
<evidence type="ECO:0000313" key="6">
    <source>
        <dbReference type="EMBL" id="TCO74125.1"/>
    </source>
</evidence>
<dbReference type="Proteomes" id="UP000295142">
    <property type="component" value="Unassembled WGS sequence"/>
</dbReference>
<feature type="domain" description="HTH gntR-type" evidence="5">
    <location>
        <begin position="34"/>
        <end position="102"/>
    </location>
</feature>
<dbReference type="GO" id="GO:0003677">
    <property type="term" value="F:DNA binding"/>
    <property type="evidence" value="ECO:0007669"/>
    <property type="project" value="UniProtKB-KW"/>
</dbReference>
<evidence type="ECO:0000313" key="7">
    <source>
        <dbReference type="Proteomes" id="UP000295142"/>
    </source>
</evidence>
<comment type="caution">
    <text evidence="6">The sequence shown here is derived from an EMBL/GenBank/DDBJ whole genome shotgun (WGS) entry which is preliminary data.</text>
</comment>
<keyword evidence="7" id="KW-1185">Reference proteome</keyword>
<organism evidence="6 7">
    <name type="scientific">Rhodovulum euryhalinum</name>
    <dbReference type="NCBI Taxonomy" id="35805"/>
    <lineage>
        <taxon>Bacteria</taxon>
        <taxon>Pseudomonadati</taxon>
        <taxon>Pseudomonadota</taxon>
        <taxon>Alphaproteobacteria</taxon>
        <taxon>Rhodobacterales</taxon>
        <taxon>Paracoccaceae</taxon>
        <taxon>Rhodovulum</taxon>
    </lineage>
</organism>
<evidence type="ECO:0000256" key="3">
    <source>
        <dbReference type="ARBA" id="ARBA00023163"/>
    </source>
</evidence>
<dbReference type="InterPro" id="IPR011663">
    <property type="entry name" value="UTRA"/>
</dbReference>
<dbReference type="EMBL" id="SLWW01000001">
    <property type="protein sequence ID" value="TCO74125.1"/>
    <property type="molecule type" value="Genomic_DNA"/>
</dbReference>
<dbReference type="SUPFAM" id="SSF64288">
    <property type="entry name" value="Chorismate lyase-like"/>
    <property type="match status" value="1"/>
</dbReference>
<dbReference type="SMART" id="SM00866">
    <property type="entry name" value="UTRA"/>
    <property type="match status" value="1"/>
</dbReference>
<dbReference type="PANTHER" id="PTHR44846">
    <property type="entry name" value="MANNOSYL-D-GLYCERATE TRANSPORT/METABOLISM SYSTEM REPRESSOR MNGR-RELATED"/>
    <property type="match status" value="1"/>
</dbReference>
<evidence type="ECO:0000256" key="2">
    <source>
        <dbReference type="ARBA" id="ARBA00023125"/>
    </source>
</evidence>
<keyword evidence="1" id="KW-0805">Transcription regulation</keyword>
<gene>
    <name evidence="6" type="ORF">EV655_101286</name>
</gene>
<dbReference type="GO" id="GO:0045892">
    <property type="term" value="P:negative regulation of DNA-templated transcription"/>
    <property type="evidence" value="ECO:0007669"/>
    <property type="project" value="TreeGrafter"/>
</dbReference>
<accession>A0A4R2L4R0</accession>
<dbReference type="PROSITE" id="PS50949">
    <property type="entry name" value="HTH_GNTR"/>
    <property type="match status" value="1"/>
</dbReference>